<feature type="chain" id="PRO_5015912338" evidence="1">
    <location>
        <begin position="21"/>
        <end position="136"/>
    </location>
</feature>
<keyword evidence="3" id="KW-1185">Reference proteome</keyword>
<accession>A0A2U8GL81</accession>
<organism evidence="2 3">
    <name type="scientific">Parazoarcus communis</name>
    <dbReference type="NCBI Taxonomy" id="41977"/>
    <lineage>
        <taxon>Bacteria</taxon>
        <taxon>Pseudomonadati</taxon>
        <taxon>Pseudomonadota</taxon>
        <taxon>Betaproteobacteria</taxon>
        <taxon>Rhodocyclales</taxon>
        <taxon>Zoogloeaceae</taxon>
        <taxon>Parazoarcus</taxon>
    </lineage>
</organism>
<sequence length="136" mass="14623">MKLAPLICAVLLSASLSVAAQGNLEIDSPAIGALKQSMQQRHSQLAPLYQSGAVGLAADGTVALRSAGNVPLAQRGQVNALIAAENADRRALYREIARANGHPEWESDVRNTFAQRWVQRAQPGWWVQQGGGWVQK</sequence>
<evidence type="ECO:0000313" key="3">
    <source>
        <dbReference type="Proteomes" id="UP000244930"/>
    </source>
</evidence>
<keyword evidence="1" id="KW-0732">Signal</keyword>
<dbReference type="RefSeq" id="WP_108947611.1">
    <property type="nucleotide sequence ID" value="NZ_CP022187.1"/>
</dbReference>
<gene>
    <name evidence="2" type="ORF">CEW83_00600</name>
</gene>
<dbReference type="AlphaFoldDB" id="A0A2U8GL81"/>
<dbReference type="Proteomes" id="UP000244930">
    <property type="component" value="Chromosome"/>
</dbReference>
<protein>
    <submittedName>
        <fullName evidence="2">DUF1318 domain-containing protein</fullName>
    </submittedName>
</protein>
<proteinExistence type="predicted"/>
<reference evidence="2 3" key="1">
    <citation type="submission" date="2017-06" db="EMBL/GenBank/DDBJ databases">
        <title>Azoarcus.</title>
        <authorList>
            <person name="Woo J.-H."/>
            <person name="Kim H.-S."/>
        </authorList>
    </citation>
    <scope>NUCLEOTIDE SEQUENCE [LARGE SCALE GENOMIC DNA]</scope>
    <source>
        <strain evidence="2 3">TSPY31</strain>
    </source>
</reference>
<dbReference type="EMBL" id="CP022187">
    <property type="protein sequence ID" value="AWI73903.1"/>
    <property type="molecule type" value="Genomic_DNA"/>
</dbReference>
<evidence type="ECO:0000256" key="1">
    <source>
        <dbReference type="SAM" id="SignalP"/>
    </source>
</evidence>
<name>A0A2U8GL81_9RHOO</name>
<feature type="signal peptide" evidence="1">
    <location>
        <begin position="1"/>
        <end position="20"/>
    </location>
</feature>
<dbReference type="KEGG" id="acom:CEW83_00600"/>
<dbReference type="Pfam" id="PF07027">
    <property type="entry name" value="DUF1318"/>
    <property type="match status" value="1"/>
</dbReference>
<dbReference type="InterPro" id="IPR008309">
    <property type="entry name" value="YdbL"/>
</dbReference>
<evidence type="ECO:0000313" key="2">
    <source>
        <dbReference type="EMBL" id="AWI73903.1"/>
    </source>
</evidence>
<dbReference type="PIRSF" id="PIRSF025560">
    <property type="entry name" value="UCP025560"/>
    <property type="match status" value="1"/>
</dbReference>